<reference evidence="2" key="1">
    <citation type="submission" date="2019-08" db="EMBL/GenBank/DDBJ databases">
        <authorList>
            <person name="Kucharzyk K."/>
            <person name="Murdoch R.W."/>
            <person name="Higgins S."/>
            <person name="Loffler F."/>
        </authorList>
    </citation>
    <scope>NUCLEOTIDE SEQUENCE</scope>
</reference>
<proteinExistence type="predicted"/>
<gene>
    <name evidence="2" type="ORF">SDC9_134185</name>
</gene>
<comment type="caution">
    <text evidence="2">The sequence shown here is derived from an EMBL/GenBank/DDBJ whole genome shotgun (WGS) entry which is preliminary data.</text>
</comment>
<organism evidence="2">
    <name type="scientific">bioreactor metagenome</name>
    <dbReference type="NCBI Taxonomy" id="1076179"/>
    <lineage>
        <taxon>unclassified sequences</taxon>
        <taxon>metagenomes</taxon>
        <taxon>ecological metagenomes</taxon>
    </lineage>
</organism>
<name>A0A645DES7_9ZZZZ</name>
<protein>
    <submittedName>
        <fullName evidence="2">Uncharacterized protein</fullName>
    </submittedName>
</protein>
<feature type="compositionally biased region" description="Basic and acidic residues" evidence="1">
    <location>
        <begin position="133"/>
        <end position="143"/>
    </location>
</feature>
<sequence length="187" mass="21263">MFCRRVSSFLGAADQKHLPAFFRNGHSLHQLADLFYDVIDTSHLDFKNLDLLHFPRFVDYSCVIHNGLVPHRDFGARRFNRGVLCFKSVLFSRPVAKGNKAGSGLRDGAREHTLLFFACVINRRRRLGAGAGGEKKTQPEKNQKPQTYSHQAYPFPFSSPAWAESPSFFLCLVLTAFIRFIRLDSLT</sequence>
<evidence type="ECO:0000313" key="2">
    <source>
        <dbReference type="EMBL" id="MPM87092.1"/>
    </source>
</evidence>
<dbReference type="AlphaFoldDB" id="A0A645DES7"/>
<evidence type="ECO:0000256" key="1">
    <source>
        <dbReference type="SAM" id="MobiDB-lite"/>
    </source>
</evidence>
<accession>A0A645DES7</accession>
<feature type="region of interest" description="Disordered" evidence="1">
    <location>
        <begin position="129"/>
        <end position="148"/>
    </location>
</feature>
<dbReference type="EMBL" id="VSSQ01034989">
    <property type="protein sequence ID" value="MPM87092.1"/>
    <property type="molecule type" value="Genomic_DNA"/>
</dbReference>